<evidence type="ECO:0000256" key="6">
    <source>
        <dbReference type="ARBA" id="ARBA00022833"/>
    </source>
</evidence>
<evidence type="ECO:0000256" key="1">
    <source>
        <dbReference type="ARBA" id="ARBA00022670"/>
    </source>
</evidence>
<keyword evidence="2 8" id="KW-0479">Metal-binding</keyword>
<dbReference type="EMBL" id="AP024545">
    <property type="protein sequence ID" value="BCT91257.1"/>
    <property type="molecule type" value="Genomic_DNA"/>
</dbReference>
<dbReference type="Gene3D" id="1.25.40.10">
    <property type="entry name" value="Tetratricopeptide repeat domain"/>
    <property type="match status" value="1"/>
</dbReference>
<dbReference type="HAMAP" id="MF_00997">
    <property type="entry name" value="Protease_BepA"/>
    <property type="match status" value="1"/>
</dbReference>
<protein>
    <recommendedName>
        <fullName evidence="8">Putative beta-barrel assembly-enhancing protease</fullName>
        <ecNumber evidence="8">3.4.-.-</ecNumber>
    </recommendedName>
</protein>
<dbReference type="EC" id="3.4.-.-" evidence="8"/>
<comment type="subcellular location">
    <subcellularLocation>
        <location evidence="8">Periplasm</location>
    </subcellularLocation>
</comment>
<name>A0ABM7Q222_9GAMM</name>
<dbReference type="Gene3D" id="3.30.2010.10">
    <property type="entry name" value="Metalloproteases ('zincins'), catalytic domain"/>
    <property type="match status" value="1"/>
</dbReference>
<feature type="active site" evidence="8">
    <location>
        <position position="141"/>
    </location>
</feature>
<feature type="binding site" evidence="8">
    <location>
        <position position="144"/>
    </location>
    <ligand>
        <name>Zn(2+)</name>
        <dbReference type="ChEBI" id="CHEBI:29105"/>
        <note>catalytic</note>
    </ligand>
</feature>
<keyword evidence="1 8" id="KW-0645">Protease</keyword>
<dbReference type="InterPro" id="IPR030873">
    <property type="entry name" value="Protease_BepA"/>
</dbReference>
<evidence type="ECO:0000256" key="7">
    <source>
        <dbReference type="ARBA" id="ARBA00023049"/>
    </source>
</evidence>
<evidence type="ECO:0000256" key="8">
    <source>
        <dbReference type="HAMAP-Rule" id="MF_00997"/>
    </source>
</evidence>
<keyword evidence="3 8" id="KW-0732">Signal</keyword>
<organism evidence="10 11">
    <name type="scientific">Noviluteimonas caseinilytica</name>
    <dbReference type="NCBI Taxonomy" id="2675101"/>
    <lineage>
        <taxon>Bacteria</taxon>
        <taxon>Pseudomonadati</taxon>
        <taxon>Pseudomonadota</taxon>
        <taxon>Gammaproteobacteria</taxon>
        <taxon>Lysobacterales</taxon>
        <taxon>Lysobacteraceae</taxon>
        <taxon>Noviluteimonas</taxon>
    </lineage>
</organism>
<evidence type="ECO:0000256" key="3">
    <source>
        <dbReference type="ARBA" id="ARBA00022729"/>
    </source>
</evidence>
<keyword evidence="6 8" id="KW-0862">Zinc</keyword>
<dbReference type="SUPFAM" id="SSF48452">
    <property type="entry name" value="TPR-like"/>
    <property type="match status" value="1"/>
</dbReference>
<reference evidence="10 11" key="1">
    <citation type="submission" date="2021-03" db="EMBL/GenBank/DDBJ databases">
        <title>Complete Genome Sequences of Two Lysobacter Strains Isolated from Sea Water (Lysobacter caseinilyticus) and Soil (Lysobacter helvus) in South Korea.</title>
        <authorList>
            <person name="Watanabe Y."/>
            <person name="Arakawa K."/>
        </authorList>
    </citation>
    <scope>NUCLEOTIDE SEQUENCE [LARGE SCALE GENOMIC DNA]</scope>
    <source>
        <strain evidence="10 11">KVB24</strain>
    </source>
</reference>
<gene>
    <name evidence="10" type="ORF">LYSCAS_02810</name>
</gene>
<dbReference type="InterPro" id="IPR001915">
    <property type="entry name" value="Peptidase_M48"/>
</dbReference>
<evidence type="ECO:0000313" key="11">
    <source>
        <dbReference type="Proteomes" id="UP000681317"/>
    </source>
</evidence>
<dbReference type="Pfam" id="PF01435">
    <property type="entry name" value="Peptidase_M48"/>
    <property type="match status" value="1"/>
</dbReference>
<sequence precursor="true">MENRVPRSVHPLIRTTLLSAGLALAIAAPIAAQNTKLPDIGSSAGEVLGPAQQSEYGAMTLSQLRHYGYVLDDPLLEGWLQGVGNRLAAASDKPRQQFTFFLLRDRQINAFATLGGYVATNAGLVLAAQREDQVASVLSHEIAHVTQDHVLRAVERAQRDSVPILLAMLGAIVVAQKSGGNSSDDATLAAVTGAQSLLYQRQIDYTRDNEAEADRVGMQTLSRSGYDPMAMAEFFTTLQSWVRANQGGERERTPDYLQTHPVTVTRISEAKQRAAQLKTRPTFSAPAATHNPLLPGNMQLPSAALQPVAGTGQFGWAKERLRVLSADTPAAAIREYEQMRTRAPLDDAQRYGLALAHLLANHAAAATEELTPLLAAHPGDLWLDLAMGEAEARGGKTAAADARFQGMVARMPRNRAVVLTYAKVLGERGDAASGKRAQAILRPLAGSSADDPIFQETFARASELAGDPIRAGEAYAEVEYLNGRPERALAQLQNLKKRPELDYYARARIDARIAAITPTVLELRRQGVRDDKIDRQ</sequence>
<feature type="active site" description="Proton donor" evidence="8">
    <location>
        <position position="214"/>
    </location>
</feature>
<comment type="similarity">
    <text evidence="8">Belongs to the peptidase M48 family. BepA subfamily.</text>
</comment>
<keyword evidence="4 8" id="KW-0574">Periplasm</keyword>
<feature type="chain" id="PRO_5044938468" description="Putative beta-barrel assembly-enhancing protease" evidence="8">
    <location>
        <begin position="33"/>
        <end position="536"/>
    </location>
</feature>
<evidence type="ECO:0000256" key="2">
    <source>
        <dbReference type="ARBA" id="ARBA00022723"/>
    </source>
</evidence>
<feature type="signal peptide" evidence="8">
    <location>
        <begin position="1"/>
        <end position="32"/>
    </location>
</feature>
<keyword evidence="5 8" id="KW-0378">Hydrolase</keyword>
<feature type="domain" description="Peptidase M48" evidence="9">
    <location>
        <begin position="75"/>
        <end position="273"/>
    </location>
</feature>
<evidence type="ECO:0000256" key="5">
    <source>
        <dbReference type="ARBA" id="ARBA00022801"/>
    </source>
</evidence>
<comment type="function">
    <text evidence="8">Functions as both a chaperone and a metalloprotease. Maintains the integrity of the outer membrane by promoting either the assembly or the elimination of outer membrane proteins, depending on their folding state.</text>
</comment>
<evidence type="ECO:0000259" key="9">
    <source>
        <dbReference type="Pfam" id="PF01435"/>
    </source>
</evidence>
<dbReference type="InterPro" id="IPR011990">
    <property type="entry name" value="TPR-like_helical_dom_sf"/>
</dbReference>
<evidence type="ECO:0000256" key="4">
    <source>
        <dbReference type="ARBA" id="ARBA00022764"/>
    </source>
</evidence>
<keyword evidence="11" id="KW-1185">Reference proteome</keyword>
<evidence type="ECO:0000313" key="10">
    <source>
        <dbReference type="EMBL" id="BCT91257.1"/>
    </source>
</evidence>
<dbReference type="Proteomes" id="UP000681317">
    <property type="component" value="Chromosome"/>
</dbReference>
<dbReference type="GO" id="GO:0008233">
    <property type="term" value="F:peptidase activity"/>
    <property type="evidence" value="ECO:0007669"/>
    <property type="project" value="UniProtKB-KW"/>
</dbReference>
<accession>A0ABM7Q222</accession>
<dbReference type="GO" id="GO:0006508">
    <property type="term" value="P:proteolysis"/>
    <property type="evidence" value="ECO:0007669"/>
    <property type="project" value="UniProtKB-KW"/>
</dbReference>
<dbReference type="PANTHER" id="PTHR22726">
    <property type="entry name" value="METALLOENDOPEPTIDASE OMA1"/>
    <property type="match status" value="1"/>
</dbReference>
<dbReference type="PANTHER" id="PTHR22726:SF1">
    <property type="entry name" value="METALLOENDOPEPTIDASE OMA1, MITOCHONDRIAL"/>
    <property type="match status" value="1"/>
</dbReference>
<dbReference type="InterPro" id="IPR051156">
    <property type="entry name" value="Mito/Outer_Membr_Metalloprot"/>
</dbReference>
<proteinExistence type="inferred from homology"/>
<feature type="binding site" evidence="8">
    <location>
        <position position="210"/>
    </location>
    <ligand>
        <name>Zn(2+)</name>
        <dbReference type="ChEBI" id="CHEBI:29105"/>
        <note>catalytic</note>
    </ligand>
</feature>
<keyword evidence="7 8" id="KW-0482">Metalloprotease</keyword>
<feature type="binding site" evidence="8">
    <location>
        <position position="140"/>
    </location>
    <ligand>
        <name>Zn(2+)</name>
        <dbReference type="ChEBI" id="CHEBI:29105"/>
        <note>catalytic</note>
    </ligand>
</feature>
<comment type="cofactor">
    <cofactor evidence="8">
        <name>Zn(2+)</name>
        <dbReference type="ChEBI" id="CHEBI:29105"/>
    </cofactor>
    <text evidence="8">Binds 1 zinc ion per subunit.</text>
</comment>